<comment type="similarity">
    <text evidence="3 10">Belongs to the PTPA-type PPIase family.</text>
</comment>
<dbReference type="GO" id="GO:0000159">
    <property type="term" value="C:protein phosphatase type 2A complex"/>
    <property type="evidence" value="ECO:0007669"/>
    <property type="project" value="TreeGrafter"/>
</dbReference>
<dbReference type="InterPro" id="IPR037218">
    <property type="entry name" value="PTPA_sf"/>
</dbReference>
<dbReference type="EMBL" id="PDUG01000003">
    <property type="protein sequence ID" value="PIC38579.1"/>
    <property type="molecule type" value="Genomic_DNA"/>
</dbReference>
<evidence type="ECO:0000256" key="1">
    <source>
        <dbReference type="ARBA" id="ARBA00000971"/>
    </source>
</evidence>
<name>A0A2G5UGE7_9PELO</name>
<evidence type="ECO:0000313" key="13">
    <source>
        <dbReference type="Proteomes" id="UP000230233"/>
    </source>
</evidence>
<evidence type="ECO:0000256" key="4">
    <source>
        <dbReference type="ARBA" id="ARBA00013194"/>
    </source>
</evidence>
<evidence type="ECO:0000256" key="6">
    <source>
        <dbReference type="ARBA" id="ARBA00023110"/>
    </source>
</evidence>
<evidence type="ECO:0000256" key="2">
    <source>
        <dbReference type="ARBA" id="ARBA00004496"/>
    </source>
</evidence>
<dbReference type="Gene3D" id="1.20.120.1150">
    <property type="match status" value="1"/>
</dbReference>
<comment type="subcellular location">
    <subcellularLocation>
        <location evidence="2 10">Cytoplasm</location>
    </subcellularLocation>
</comment>
<dbReference type="FunFam" id="1.20.120.1150:FF:000002">
    <property type="entry name" value="Serine/threonine-protein phosphatase 2A activator"/>
    <property type="match status" value="1"/>
</dbReference>
<dbReference type="GO" id="GO:0005737">
    <property type="term" value="C:cytoplasm"/>
    <property type="evidence" value="ECO:0007669"/>
    <property type="project" value="UniProtKB-SubCell"/>
</dbReference>
<comment type="function">
    <text evidence="10">PPIases accelerate the folding of proteins. It catalyzes the cis-trans isomerization of proline imidic peptide bonds in oligopeptides.</text>
</comment>
<keyword evidence="7 10" id="KW-0413">Isomerase</keyword>
<reference evidence="13" key="1">
    <citation type="submission" date="2017-10" db="EMBL/GenBank/DDBJ databases">
        <title>Rapid genome shrinkage in a self-fertile nematode reveals novel sperm competition proteins.</title>
        <authorList>
            <person name="Yin D."/>
            <person name="Schwarz E.M."/>
            <person name="Thomas C.G."/>
            <person name="Felde R.L."/>
            <person name="Korf I.F."/>
            <person name="Cutter A.D."/>
            <person name="Schartner C.M."/>
            <person name="Ralston E.J."/>
            <person name="Meyer B.J."/>
            <person name="Haag E.S."/>
        </authorList>
    </citation>
    <scope>NUCLEOTIDE SEQUENCE [LARGE SCALE GENOMIC DNA]</scope>
    <source>
        <strain evidence="13">JU1422</strain>
    </source>
</reference>
<evidence type="ECO:0000256" key="7">
    <source>
        <dbReference type="ARBA" id="ARBA00023235"/>
    </source>
</evidence>
<proteinExistence type="inferred from homology"/>
<keyword evidence="5 10" id="KW-0963">Cytoplasm</keyword>
<sequence>MASESYKVPEKMIKNVFDLNPWYFSKAYEEYLAFLHRLNDSVVGVHTTADMRCSDLVIDFINMLDTLEKWIDEIPLEDTSEQRFGNKAYRRFYERLCKEATELLSRVLPPNTHDALIELVPYFTEAFGNATRIDYGSGHEANFLILLFCLQKTHVFTDNDNQVLVLRIFHKYLRVCRHLQMKFKMEPAGSRGVHAIDDFQFAPFIFGSAQLIGSKNLVPDSYLKETVVEANAHLSLFLDCVKFINQTKTGPFHEHSNQLWNISAVPHWKKVNSGMFKMYEGEVLKKFPVVQHMMFGSLFSFDRSETMKESTEDSIPAPHDPSMPPIACQMPQRAPAQHGMFAFQIPSVANTSTVRSSSVVESGDLRNLHKEKHPEEHCPPPMAEP</sequence>
<dbReference type="PANTHER" id="PTHR10012:SF0">
    <property type="entry name" value="SERINE_THREONINE-PROTEIN PHOSPHATASE 2A ACTIVATOR"/>
    <property type="match status" value="1"/>
</dbReference>
<evidence type="ECO:0000256" key="3">
    <source>
        <dbReference type="ARBA" id="ARBA00011019"/>
    </source>
</evidence>
<dbReference type="GO" id="GO:0007052">
    <property type="term" value="P:mitotic spindle organization"/>
    <property type="evidence" value="ECO:0007669"/>
    <property type="project" value="TreeGrafter"/>
</dbReference>
<evidence type="ECO:0000256" key="8">
    <source>
        <dbReference type="ARBA" id="ARBA00044786"/>
    </source>
</evidence>
<feature type="region of interest" description="Disordered" evidence="11">
    <location>
        <begin position="352"/>
        <end position="385"/>
    </location>
</feature>
<evidence type="ECO:0000256" key="5">
    <source>
        <dbReference type="ARBA" id="ARBA00022490"/>
    </source>
</evidence>
<evidence type="ECO:0000256" key="9">
    <source>
        <dbReference type="ARBA" id="ARBA00044820"/>
    </source>
</evidence>
<keyword evidence="6 10" id="KW-0697">Rotamase</keyword>
<dbReference type="CDD" id="cd04087">
    <property type="entry name" value="PTPA"/>
    <property type="match status" value="1"/>
</dbReference>
<dbReference type="EC" id="5.2.1.8" evidence="4 10"/>
<dbReference type="Proteomes" id="UP000230233">
    <property type="component" value="Chromosome III"/>
</dbReference>
<feature type="compositionally biased region" description="Low complexity" evidence="11">
    <location>
        <begin position="352"/>
        <end position="362"/>
    </location>
</feature>
<dbReference type="GO" id="GO:0003755">
    <property type="term" value="F:peptidyl-prolyl cis-trans isomerase activity"/>
    <property type="evidence" value="ECO:0007669"/>
    <property type="project" value="UniProtKB-KW"/>
</dbReference>
<comment type="caution">
    <text evidence="12">The sequence shown here is derived from an EMBL/GenBank/DDBJ whole genome shotgun (WGS) entry which is preliminary data.</text>
</comment>
<accession>A0A2G5UGE7</accession>
<dbReference type="OrthoDB" id="16120at2759"/>
<evidence type="ECO:0000313" key="12">
    <source>
        <dbReference type="EMBL" id="PIC38579.1"/>
    </source>
</evidence>
<gene>
    <name evidence="12" type="primary">Cni-Y71H2AM.20</name>
    <name evidence="12" type="synonym">Cnig_chr_III.g10550</name>
    <name evidence="12" type="ORF">B9Z55_010550</name>
</gene>
<comment type="catalytic activity">
    <reaction evidence="1 10">
        <text>[protein]-peptidylproline (omega=180) = [protein]-peptidylproline (omega=0)</text>
        <dbReference type="Rhea" id="RHEA:16237"/>
        <dbReference type="Rhea" id="RHEA-COMP:10747"/>
        <dbReference type="Rhea" id="RHEA-COMP:10748"/>
        <dbReference type="ChEBI" id="CHEBI:83833"/>
        <dbReference type="ChEBI" id="CHEBI:83834"/>
        <dbReference type="EC" id="5.2.1.8"/>
    </reaction>
</comment>
<dbReference type="GO" id="GO:0005634">
    <property type="term" value="C:nucleus"/>
    <property type="evidence" value="ECO:0007669"/>
    <property type="project" value="TreeGrafter"/>
</dbReference>
<dbReference type="AlphaFoldDB" id="A0A2G5UGE7"/>
<dbReference type="PANTHER" id="PTHR10012">
    <property type="entry name" value="SERINE/THREONINE-PROTEIN PHOSPHATASE 2A REGULATORY SUBUNIT B"/>
    <property type="match status" value="1"/>
</dbReference>
<dbReference type="STRING" id="1611254.A0A2G5UGE7"/>
<dbReference type="PIRSF" id="PIRSF016325">
    <property type="entry name" value="Phstyr_phstse_ac"/>
    <property type="match status" value="1"/>
</dbReference>
<protein>
    <recommendedName>
        <fullName evidence="8 10">Serine/threonine-protein phosphatase 2A activator</fullName>
        <ecNumber evidence="4 10">5.2.1.8</ecNumber>
    </recommendedName>
    <alternativeName>
        <fullName evidence="9 10">Phosphotyrosyl phosphatase activator</fullName>
    </alternativeName>
</protein>
<dbReference type="SUPFAM" id="SSF140984">
    <property type="entry name" value="PTPA-like"/>
    <property type="match status" value="1"/>
</dbReference>
<evidence type="ECO:0000256" key="10">
    <source>
        <dbReference type="RuleBase" id="RU361210"/>
    </source>
</evidence>
<organism evidence="12 13">
    <name type="scientific">Caenorhabditis nigoni</name>
    <dbReference type="NCBI Taxonomy" id="1611254"/>
    <lineage>
        <taxon>Eukaryota</taxon>
        <taxon>Metazoa</taxon>
        <taxon>Ecdysozoa</taxon>
        <taxon>Nematoda</taxon>
        <taxon>Chromadorea</taxon>
        <taxon>Rhabditida</taxon>
        <taxon>Rhabditina</taxon>
        <taxon>Rhabditomorpha</taxon>
        <taxon>Rhabditoidea</taxon>
        <taxon>Rhabditidae</taxon>
        <taxon>Peloderinae</taxon>
        <taxon>Caenorhabditis</taxon>
    </lineage>
</organism>
<keyword evidence="13" id="KW-1185">Reference proteome</keyword>
<dbReference type="InterPro" id="IPR004327">
    <property type="entry name" value="Phstyr_phstse_ac"/>
</dbReference>
<feature type="compositionally biased region" description="Basic and acidic residues" evidence="11">
    <location>
        <begin position="363"/>
        <end position="378"/>
    </location>
</feature>
<dbReference type="GO" id="GO:0008160">
    <property type="term" value="F:protein tyrosine phosphatase activator activity"/>
    <property type="evidence" value="ECO:0007669"/>
    <property type="project" value="TreeGrafter"/>
</dbReference>
<dbReference type="Pfam" id="PF03095">
    <property type="entry name" value="PTPA"/>
    <property type="match status" value="1"/>
</dbReference>
<evidence type="ECO:0000256" key="11">
    <source>
        <dbReference type="SAM" id="MobiDB-lite"/>
    </source>
</evidence>
<dbReference type="InterPro" id="IPR043170">
    <property type="entry name" value="PTPA_C_lid"/>
</dbReference>